<reference evidence="3 4" key="1">
    <citation type="journal article" date="2011" name="J. Bacteriol.">
        <title>Complete Genome Sequence of Alicyclobacillus acidocaldarius Strain Tc-4-1.</title>
        <authorList>
            <person name="Chen Y."/>
            <person name="He Y."/>
            <person name="Zhang B."/>
            <person name="Yang J."/>
            <person name="Li W."/>
            <person name="Dong Z."/>
            <person name="Hu S."/>
        </authorList>
    </citation>
    <scope>NUCLEOTIDE SEQUENCE [LARGE SCALE GENOMIC DNA]</scope>
    <source>
        <strain evidence="3 4">Tc-4-1</strain>
    </source>
</reference>
<reference evidence="4" key="2">
    <citation type="submission" date="2011-06" db="EMBL/GenBank/DDBJ databases">
        <title>The complete genome sequence of Alicyclobacillus acidocaldarius sp. Tc-4-1.</title>
        <authorList>
            <person name="Chen Y."/>
            <person name="He Y."/>
            <person name="Dong Z."/>
            <person name="Hu S."/>
        </authorList>
    </citation>
    <scope>NUCLEOTIDE SEQUENCE [LARGE SCALE GENOMIC DNA]</scope>
    <source>
        <strain evidence="4">Tc-4-1</strain>
    </source>
</reference>
<accession>F8IH12</accession>
<dbReference type="AlphaFoldDB" id="F8IH12"/>
<dbReference type="GO" id="GO:0003677">
    <property type="term" value="F:DNA binding"/>
    <property type="evidence" value="ECO:0007669"/>
    <property type="project" value="InterPro"/>
</dbReference>
<evidence type="ECO:0000259" key="2">
    <source>
        <dbReference type="Pfam" id="PF08281"/>
    </source>
</evidence>
<protein>
    <recommendedName>
        <fullName evidence="2">RNA polymerase sigma factor 70 region 4 type 2 domain-containing protein</fullName>
    </recommendedName>
</protein>
<dbReference type="KEGG" id="aad:TC41_2467"/>
<evidence type="ECO:0000313" key="4">
    <source>
        <dbReference type="Proteomes" id="UP000000292"/>
    </source>
</evidence>
<dbReference type="InterPro" id="IPR013324">
    <property type="entry name" value="RNA_pol_sigma_r3/r4-like"/>
</dbReference>
<dbReference type="Pfam" id="PF08281">
    <property type="entry name" value="Sigma70_r4_2"/>
    <property type="match status" value="1"/>
</dbReference>
<dbReference type="InterPro" id="IPR013249">
    <property type="entry name" value="RNA_pol_sigma70_r4_t2"/>
</dbReference>
<dbReference type="InterPro" id="IPR036388">
    <property type="entry name" value="WH-like_DNA-bd_sf"/>
</dbReference>
<dbReference type="EMBL" id="CP002902">
    <property type="protein sequence ID" value="AEJ44366.1"/>
    <property type="molecule type" value="Genomic_DNA"/>
</dbReference>
<organism evidence="3 4">
    <name type="scientific">Alicyclobacillus acidocaldarius (strain Tc-4-1)</name>
    <name type="common">Bacillus acidocaldarius</name>
    <dbReference type="NCBI Taxonomy" id="1048834"/>
    <lineage>
        <taxon>Bacteria</taxon>
        <taxon>Bacillati</taxon>
        <taxon>Bacillota</taxon>
        <taxon>Bacilli</taxon>
        <taxon>Bacillales</taxon>
        <taxon>Alicyclobacillaceae</taxon>
        <taxon>Alicyclobacillus</taxon>
    </lineage>
</organism>
<dbReference type="Proteomes" id="UP000000292">
    <property type="component" value="Chromosome"/>
</dbReference>
<dbReference type="HOGENOM" id="CLU_2462268_0_0_9"/>
<sequence length="88" mass="10492">MHPEHNEDVEEDWMERQPCPDAHRAFDDADVRLMIDQLPSPEHEVLFDLIVLGWSQAEVARQLRLTPRRVRQIRQRGLDTLRKGWLEP</sequence>
<proteinExistence type="predicted"/>
<dbReference type="STRING" id="1048834.TC41_2467"/>
<dbReference type="PATRIC" id="fig|1048834.4.peg.2330"/>
<dbReference type="GO" id="GO:0016987">
    <property type="term" value="F:sigma factor activity"/>
    <property type="evidence" value="ECO:0007669"/>
    <property type="project" value="InterPro"/>
</dbReference>
<name>F8IH12_ALIAT</name>
<evidence type="ECO:0000313" key="3">
    <source>
        <dbReference type="EMBL" id="AEJ44366.1"/>
    </source>
</evidence>
<feature type="domain" description="RNA polymerase sigma factor 70 region 4 type 2" evidence="2">
    <location>
        <begin position="31"/>
        <end position="80"/>
    </location>
</feature>
<dbReference type="SUPFAM" id="SSF88659">
    <property type="entry name" value="Sigma3 and sigma4 domains of RNA polymerase sigma factors"/>
    <property type="match status" value="1"/>
</dbReference>
<feature type="region of interest" description="Disordered" evidence="1">
    <location>
        <begin position="1"/>
        <end position="21"/>
    </location>
</feature>
<gene>
    <name evidence="3" type="ordered locus">TC41_2467</name>
</gene>
<evidence type="ECO:0000256" key="1">
    <source>
        <dbReference type="SAM" id="MobiDB-lite"/>
    </source>
</evidence>
<dbReference type="GO" id="GO:0006352">
    <property type="term" value="P:DNA-templated transcription initiation"/>
    <property type="evidence" value="ECO:0007669"/>
    <property type="project" value="InterPro"/>
</dbReference>
<dbReference type="Gene3D" id="1.10.10.10">
    <property type="entry name" value="Winged helix-like DNA-binding domain superfamily/Winged helix DNA-binding domain"/>
    <property type="match status" value="1"/>
</dbReference>
<dbReference type="eggNOG" id="COG1595">
    <property type="taxonomic scope" value="Bacteria"/>
</dbReference>